<dbReference type="STRING" id="1801997.A3J64_01215"/>
<dbReference type="InterPro" id="IPR007197">
    <property type="entry name" value="rSAM"/>
</dbReference>
<feature type="domain" description="Radical SAM core" evidence="8">
    <location>
        <begin position="191"/>
        <end position="429"/>
    </location>
</feature>
<dbReference type="EMBL" id="MHNB01000015">
    <property type="protein sequence ID" value="OGZ37116.1"/>
    <property type="molecule type" value="Genomic_DNA"/>
</dbReference>
<keyword evidence="6" id="KW-0175">Coiled coil</keyword>
<feature type="coiled-coil region" evidence="6">
    <location>
        <begin position="223"/>
        <end position="250"/>
    </location>
</feature>
<evidence type="ECO:0000256" key="3">
    <source>
        <dbReference type="ARBA" id="ARBA00022723"/>
    </source>
</evidence>
<dbReference type="Gene3D" id="3.40.50.280">
    <property type="entry name" value="Cobalamin-binding domain"/>
    <property type="match status" value="1"/>
</dbReference>
<gene>
    <name evidence="9" type="ORF">A3J64_01215</name>
</gene>
<dbReference type="GO" id="GO:0046872">
    <property type="term" value="F:metal ion binding"/>
    <property type="evidence" value="ECO:0007669"/>
    <property type="project" value="UniProtKB-KW"/>
</dbReference>
<dbReference type="CDD" id="cd02068">
    <property type="entry name" value="radical_SAM_B12_BD"/>
    <property type="match status" value="1"/>
</dbReference>
<dbReference type="Proteomes" id="UP000177061">
    <property type="component" value="Unassembled WGS sequence"/>
</dbReference>
<dbReference type="SUPFAM" id="SSF102114">
    <property type="entry name" value="Radical SAM enzymes"/>
    <property type="match status" value="1"/>
</dbReference>
<dbReference type="InterPro" id="IPR006158">
    <property type="entry name" value="Cobalamin-bd"/>
</dbReference>
<dbReference type="GO" id="GO:0051539">
    <property type="term" value="F:4 iron, 4 sulfur cluster binding"/>
    <property type="evidence" value="ECO:0007669"/>
    <property type="project" value="UniProtKB-KW"/>
</dbReference>
<protein>
    <submittedName>
        <fullName evidence="9">Uncharacterized protein</fullName>
    </submittedName>
</protein>
<evidence type="ECO:0000313" key="10">
    <source>
        <dbReference type="Proteomes" id="UP000177061"/>
    </source>
</evidence>
<evidence type="ECO:0000256" key="1">
    <source>
        <dbReference type="ARBA" id="ARBA00001966"/>
    </source>
</evidence>
<dbReference type="PROSITE" id="PS51332">
    <property type="entry name" value="B12_BINDING"/>
    <property type="match status" value="1"/>
</dbReference>
<reference evidence="9 10" key="1">
    <citation type="journal article" date="2016" name="Nat. Commun.">
        <title>Thousands of microbial genomes shed light on interconnected biogeochemical processes in an aquifer system.</title>
        <authorList>
            <person name="Anantharaman K."/>
            <person name="Brown C.T."/>
            <person name="Hug L.A."/>
            <person name="Sharon I."/>
            <person name="Castelle C.J."/>
            <person name="Probst A.J."/>
            <person name="Thomas B.C."/>
            <person name="Singh A."/>
            <person name="Wilkins M.J."/>
            <person name="Karaoz U."/>
            <person name="Brodie E.L."/>
            <person name="Williams K.H."/>
            <person name="Hubbard S.S."/>
            <person name="Banfield J.F."/>
        </authorList>
    </citation>
    <scope>NUCLEOTIDE SEQUENCE [LARGE SCALE GENOMIC DNA]</scope>
</reference>
<dbReference type="PROSITE" id="PS51918">
    <property type="entry name" value="RADICAL_SAM"/>
    <property type="match status" value="1"/>
</dbReference>
<dbReference type="GO" id="GO:0003824">
    <property type="term" value="F:catalytic activity"/>
    <property type="evidence" value="ECO:0007669"/>
    <property type="project" value="InterPro"/>
</dbReference>
<accession>A0A1G2FGE4</accession>
<dbReference type="Gene3D" id="3.80.30.20">
    <property type="entry name" value="tm_1862 like domain"/>
    <property type="match status" value="1"/>
</dbReference>
<keyword evidence="2" id="KW-0949">S-adenosyl-L-methionine</keyword>
<dbReference type="AlphaFoldDB" id="A0A1G2FGE4"/>
<name>A0A1G2FGE4_9BACT</name>
<dbReference type="SFLD" id="SFLDG01082">
    <property type="entry name" value="B12-binding_domain_containing"/>
    <property type="match status" value="1"/>
</dbReference>
<keyword evidence="5" id="KW-0411">Iron-sulfur</keyword>
<evidence type="ECO:0000256" key="4">
    <source>
        <dbReference type="ARBA" id="ARBA00023004"/>
    </source>
</evidence>
<organism evidence="9 10">
    <name type="scientific">Candidatus Portnoybacteria bacterium RIFCSPHIGHO2_12_FULL_38_9</name>
    <dbReference type="NCBI Taxonomy" id="1801997"/>
    <lineage>
        <taxon>Bacteria</taxon>
        <taxon>Candidatus Portnoyibacteriota</taxon>
    </lineage>
</organism>
<dbReference type="Pfam" id="PF04055">
    <property type="entry name" value="Radical_SAM"/>
    <property type="match status" value="1"/>
</dbReference>
<evidence type="ECO:0000259" key="8">
    <source>
        <dbReference type="PROSITE" id="PS51918"/>
    </source>
</evidence>
<dbReference type="InterPro" id="IPR006638">
    <property type="entry name" value="Elp3/MiaA/NifB-like_rSAM"/>
</dbReference>
<evidence type="ECO:0000256" key="2">
    <source>
        <dbReference type="ARBA" id="ARBA00022691"/>
    </source>
</evidence>
<evidence type="ECO:0000259" key="7">
    <source>
        <dbReference type="PROSITE" id="PS51332"/>
    </source>
</evidence>
<dbReference type="Pfam" id="PF02310">
    <property type="entry name" value="B12-binding"/>
    <property type="match status" value="1"/>
</dbReference>
<dbReference type="GO" id="GO:0031419">
    <property type="term" value="F:cobalamin binding"/>
    <property type="evidence" value="ECO:0007669"/>
    <property type="project" value="InterPro"/>
</dbReference>
<dbReference type="InterPro" id="IPR023404">
    <property type="entry name" value="rSAM_horseshoe"/>
</dbReference>
<dbReference type="SFLD" id="SFLDG01123">
    <property type="entry name" value="methyltransferase_(Class_B)"/>
    <property type="match status" value="1"/>
</dbReference>
<evidence type="ECO:0000256" key="6">
    <source>
        <dbReference type="SAM" id="Coils"/>
    </source>
</evidence>
<comment type="caution">
    <text evidence="9">The sequence shown here is derived from an EMBL/GenBank/DDBJ whole genome shotgun (WGS) entry which is preliminary data.</text>
</comment>
<dbReference type="InterPro" id="IPR058240">
    <property type="entry name" value="rSAM_sf"/>
</dbReference>
<dbReference type="SFLD" id="SFLDS00029">
    <property type="entry name" value="Radical_SAM"/>
    <property type="match status" value="1"/>
</dbReference>
<evidence type="ECO:0000313" key="9">
    <source>
        <dbReference type="EMBL" id="OGZ37116.1"/>
    </source>
</evidence>
<feature type="domain" description="B12-binding" evidence="7">
    <location>
        <begin position="6"/>
        <end position="135"/>
    </location>
</feature>
<keyword evidence="4" id="KW-0408">Iron</keyword>
<dbReference type="PANTHER" id="PTHR43409">
    <property type="entry name" value="ANAEROBIC MAGNESIUM-PROTOPORPHYRIN IX MONOMETHYL ESTER CYCLASE-RELATED"/>
    <property type="match status" value="1"/>
</dbReference>
<dbReference type="InterPro" id="IPR034466">
    <property type="entry name" value="Methyltransferase_Class_B"/>
</dbReference>
<comment type="cofactor">
    <cofactor evidence="1">
        <name>[4Fe-4S] cluster</name>
        <dbReference type="ChEBI" id="CHEBI:49883"/>
    </cofactor>
</comment>
<keyword evidence="3" id="KW-0479">Metal-binding</keyword>
<dbReference type="InterPro" id="IPR051198">
    <property type="entry name" value="BchE-like"/>
</dbReference>
<sequence>MPSVKNPKIILVDPYISSIPGLGLAYLAAYLRKYLQIKDIKILKRNLFPLLGKAIIGEEPDLVGYFSLTVGLDYTHQLIEEVAEKRPSTIQIMGGPHITALPESLSPQAQVGIIGEGEETLVQLVRLFQSYGSLPTNELSKILGIAFYEQGHLIKTDNRPLIMDLDSLPKPARDLLDIKSYYPVRLRAFPTKVYRSSCLMTTRGCPYRCVFCQEGKYGPRFRYHSASRVVEEIEELIEQYNCNYVEIQDDQFLCHKQRLRDIVSGVKSKGLEKKAAFYCYLRATQVDEEVICLLKEMNTRLVFIGFESGSDKILKYLKDKTCSVEINQRAYDLCRQHDIYVYGAFIFGSPLETMDDMEKTYQFMKKNPMALCEVSRLTPLPGTGIWDYAFKKGLVNPMMDFENLRVRVRDDNLNQLWLAENVTKEKFLEFFNKKVKPLAWRYSQAANDFKIIDLFNIEFIKIFIKNPKFYFSVFKRSLENIFYRIFKGKD</sequence>
<evidence type="ECO:0000256" key="5">
    <source>
        <dbReference type="ARBA" id="ARBA00023014"/>
    </source>
</evidence>
<dbReference type="SMART" id="SM00729">
    <property type="entry name" value="Elp3"/>
    <property type="match status" value="1"/>
</dbReference>
<proteinExistence type="predicted"/>